<dbReference type="InterPro" id="IPR014710">
    <property type="entry name" value="RmlC-like_jellyroll"/>
</dbReference>
<gene>
    <name evidence="6" type="ORF">IM787_09460</name>
</gene>
<protein>
    <submittedName>
        <fullName evidence="6">Crp/Fnr family transcriptional regulator</fullName>
    </submittedName>
</protein>
<dbReference type="PROSITE" id="PS51063">
    <property type="entry name" value="HTH_CRP_2"/>
    <property type="match status" value="1"/>
</dbReference>
<dbReference type="InterPro" id="IPR050397">
    <property type="entry name" value="Env_Response_Regulators"/>
</dbReference>
<proteinExistence type="predicted"/>
<evidence type="ECO:0000259" key="5">
    <source>
        <dbReference type="PROSITE" id="PS51063"/>
    </source>
</evidence>
<evidence type="ECO:0000256" key="2">
    <source>
        <dbReference type="ARBA" id="ARBA00023125"/>
    </source>
</evidence>
<evidence type="ECO:0000256" key="3">
    <source>
        <dbReference type="ARBA" id="ARBA00023163"/>
    </source>
</evidence>
<sequence>MTDADLALVKDPGMRLLASLGWLHRMPANTVFINEGDAADSAFVLLAGRVKVFASDADGAEIVLNICGPGECIGDMALDGGPRSASVMTLDRVTCAVVSRDALRQAIAGDPDFAMRLITTLIRRNRIATSKIKGLALQGVRERVHTLLEGLAVERGGVRIVGERLSQTEIASRVGASRDMVSRVFKELQAEGRIAMDRRQITLLR</sequence>
<dbReference type="Gene3D" id="2.60.120.10">
    <property type="entry name" value="Jelly Rolls"/>
    <property type="match status" value="1"/>
</dbReference>
<dbReference type="InterPro" id="IPR012318">
    <property type="entry name" value="HTH_CRP"/>
</dbReference>
<dbReference type="PANTHER" id="PTHR24567">
    <property type="entry name" value="CRP FAMILY TRANSCRIPTIONAL REGULATORY PROTEIN"/>
    <property type="match status" value="1"/>
</dbReference>
<evidence type="ECO:0000259" key="4">
    <source>
        <dbReference type="PROSITE" id="PS50042"/>
    </source>
</evidence>
<dbReference type="InterPro" id="IPR018490">
    <property type="entry name" value="cNMP-bd_dom_sf"/>
</dbReference>
<dbReference type="SMART" id="SM00100">
    <property type="entry name" value="cNMP"/>
    <property type="match status" value="1"/>
</dbReference>
<dbReference type="Proteomes" id="UP000806285">
    <property type="component" value="Unassembled WGS sequence"/>
</dbReference>
<evidence type="ECO:0000256" key="1">
    <source>
        <dbReference type="ARBA" id="ARBA00023015"/>
    </source>
</evidence>
<keyword evidence="7" id="KW-1185">Reference proteome</keyword>
<keyword evidence="2" id="KW-0238">DNA-binding</keyword>
<keyword evidence="1" id="KW-0805">Transcription regulation</keyword>
<reference evidence="6 7" key="1">
    <citation type="submission" date="2020-10" db="EMBL/GenBank/DDBJ databases">
        <title>Ramlibacter sp. HM2 16S ribosomal RNA gene Genome sequencing and assembly.</title>
        <authorList>
            <person name="Kang M."/>
        </authorList>
    </citation>
    <scope>NUCLEOTIDE SEQUENCE [LARGE SCALE GENOMIC DNA]</scope>
    <source>
        <strain evidence="6 7">HM2</strain>
    </source>
</reference>
<dbReference type="InterPro" id="IPR000595">
    <property type="entry name" value="cNMP-bd_dom"/>
</dbReference>
<comment type="caution">
    <text evidence="6">The sequence shown here is derived from an EMBL/GenBank/DDBJ whole genome shotgun (WGS) entry which is preliminary data.</text>
</comment>
<dbReference type="Pfam" id="PF13545">
    <property type="entry name" value="HTH_Crp_2"/>
    <property type="match status" value="1"/>
</dbReference>
<dbReference type="CDD" id="cd00038">
    <property type="entry name" value="CAP_ED"/>
    <property type="match status" value="1"/>
</dbReference>
<accession>A0ABR9S2S4</accession>
<dbReference type="RefSeq" id="WP_193676429.1">
    <property type="nucleotide sequence ID" value="NZ_JADDIV010000003.1"/>
</dbReference>
<dbReference type="EMBL" id="JADDIV010000003">
    <property type="protein sequence ID" value="MBE7367793.1"/>
    <property type="molecule type" value="Genomic_DNA"/>
</dbReference>
<dbReference type="SUPFAM" id="SSF46785">
    <property type="entry name" value="Winged helix' DNA-binding domain"/>
    <property type="match status" value="1"/>
</dbReference>
<dbReference type="Pfam" id="PF00027">
    <property type="entry name" value="cNMP_binding"/>
    <property type="match status" value="1"/>
</dbReference>
<organism evidence="6 7">
    <name type="scientific">Ramlibacter pallidus</name>
    <dbReference type="NCBI Taxonomy" id="2780087"/>
    <lineage>
        <taxon>Bacteria</taxon>
        <taxon>Pseudomonadati</taxon>
        <taxon>Pseudomonadota</taxon>
        <taxon>Betaproteobacteria</taxon>
        <taxon>Burkholderiales</taxon>
        <taxon>Comamonadaceae</taxon>
        <taxon>Ramlibacter</taxon>
    </lineage>
</organism>
<dbReference type="PANTHER" id="PTHR24567:SF74">
    <property type="entry name" value="HTH-TYPE TRANSCRIPTIONAL REGULATOR ARCR"/>
    <property type="match status" value="1"/>
</dbReference>
<evidence type="ECO:0000313" key="7">
    <source>
        <dbReference type="Proteomes" id="UP000806285"/>
    </source>
</evidence>
<feature type="domain" description="HTH crp-type" evidence="5">
    <location>
        <begin position="138"/>
        <end position="205"/>
    </location>
</feature>
<name>A0ABR9S2S4_9BURK</name>
<keyword evidence="3" id="KW-0804">Transcription</keyword>
<dbReference type="SMART" id="SM00419">
    <property type="entry name" value="HTH_CRP"/>
    <property type="match status" value="1"/>
</dbReference>
<dbReference type="InterPro" id="IPR036390">
    <property type="entry name" value="WH_DNA-bd_sf"/>
</dbReference>
<evidence type="ECO:0000313" key="6">
    <source>
        <dbReference type="EMBL" id="MBE7367793.1"/>
    </source>
</evidence>
<dbReference type="SUPFAM" id="SSF51206">
    <property type="entry name" value="cAMP-binding domain-like"/>
    <property type="match status" value="1"/>
</dbReference>
<feature type="domain" description="Cyclic nucleotide-binding" evidence="4">
    <location>
        <begin position="26"/>
        <end position="124"/>
    </location>
</feature>
<dbReference type="PROSITE" id="PS50042">
    <property type="entry name" value="CNMP_BINDING_3"/>
    <property type="match status" value="1"/>
</dbReference>